<keyword evidence="4" id="KW-0133">Cell shape</keyword>
<dbReference type="Pfam" id="PF03023">
    <property type="entry name" value="MurJ"/>
    <property type="match status" value="1"/>
</dbReference>
<dbReference type="PRINTS" id="PR01806">
    <property type="entry name" value="VIRFACTRMVIN"/>
</dbReference>
<evidence type="ECO:0000256" key="5">
    <source>
        <dbReference type="ARBA" id="ARBA00022984"/>
    </source>
</evidence>
<feature type="transmembrane region" description="Helical" evidence="8">
    <location>
        <begin position="305"/>
        <end position="323"/>
    </location>
</feature>
<dbReference type="EMBL" id="FOMR01000005">
    <property type="protein sequence ID" value="SFD86269.1"/>
    <property type="molecule type" value="Genomic_DNA"/>
</dbReference>
<dbReference type="GO" id="GO:0009252">
    <property type="term" value="P:peptidoglycan biosynthetic process"/>
    <property type="evidence" value="ECO:0007669"/>
    <property type="project" value="UniProtKB-KW"/>
</dbReference>
<feature type="transmembrane region" description="Helical" evidence="8">
    <location>
        <begin position="375"/>
        <end position="397"/>
    </location>
</feature>
<feature type="transmembrane region" description="Helical" evidence="8">
    <location>
        <begin position="81"/>
        <end position="106"/>
    </location>
</feature>
<organism evidence="9 10">
    <name type="scientific">Lentibacillus persicus</name>
    <dbReference type="NCBI Taxonomy" id="640948"/>
    <lineage>
        <taxon>Bacteria</taxon>
        <taxon>Bacillati</taxon>
        <taxon>Bacillota</taxon>
        <taxon>Bacilli</taxon>
        <taxon>Bacillales</taxon>
        <taxon>Bacillaceae</taxon>
        <taxon>Lentibacillus</taxon>
    </lineage>
</organism>
<evidence type="ECO:0000313" key="10">
    <source>
        <dbReference type="Proteomes" id="UP000199474"/>
    </source>
</evidence>
<evidence type="ECO:0000313" key="9">
    <source>
        <dbReference type="EMBL" id="SFD86269.1"/>
    </source>
</evidence>
<dbReference type="PANTHER" id="PTHR47019">
    <property type="entry name" value="LIPID II FLIPPASE MURJ"/>
    <property type="match status" value="1"/>
</dbReference>
<keyword evidence="3 8" id="KW-0812">Transmembrane</keyword>
<feature type="transmembrane region" description="Helical" evidence="8">
    <location>
        <begin position="223"/>
        <end position="247"/>
    </location>
</feature>
<feature type="transmembrane region" description="Helical" evidence="8">
    <location>
        <begin position="403"/>
        <end position="424"/>
    </location>
</feature>
<dbReference type="NCBIfam" id="TIGR01695">
    <property type="entry name" value="murJ_mviN"/>
    <property type="match status" value="1"/>
</dbReference>
<keyword evidence="5" id="KW-0573">Peptidoglycan synthesis</keyword>
<dbReference type="PANTHER" id="PTHR47019:SF1">
    <property type="entry name" value="LIPID II FLIPPASE MURJ"/>
    <property type="match status" value="1"/>
</dbReference>
<reference evidence="10" key="1">
    <citation type="submission" date="2016-10" db="EMBL/GenBank/DDBJ databases">
        <authorList>
            <person name="Varghese N."/>
            <person name="Submissions S."/>
        </authorList>
    </citation>
    <scope>NUCLEOTIDE SEQUENCE [LARGE SCALE GENOMIC DNA]</scope>
    <source>
        <strain evidence="10">DSM 22530</strain>
    </source>
</reference>
<dbReference type="AlphaFoldDB" id="A0A1I1VUA2"/>
<keyword evidence="10" id="KW-1185">Reference proteome</keyword>
<feature type="transmembrane region" description="Helical" evidence="8">
    <location>
        <begin position="126"/>
        <end position="146"/>
    </location>
</feature>
<evidence type="ECO:0000256" key="7">
    <source>
        <dbReference type="ARBA" id="ARBA00023136"/>
    </source>
</evidence>
<feature type="transmembrane region" description="Helical" evidence="8">
    <location>
        <begin position="7"/>
        <end position="24"/>
    </location>
</feature>
<dbReference type="GO" id="GO:0008360">
    <property type="term" value="P:regulation of cell shape"/>
    <property type="evidence" value="ECO:0007669"/>
    <property type="project" value="UniProtKB-KW"/>
</dbReference>
<evidence type="ECO:0000256" key="2">
    <source>
        <dbReference type="ARBA" id="ARBA00022475"/>
    </source>
</evidence>
<evidence type="ECO:0000256" key="4">
    <source>
        <dbReference type="ARBA" id="ARBA00022960"/>
    </source>
</evidence>
<feature type="transmembrane region" description="Helical" evidence="8">
    <location>
        <begin position="267"/>
        <end position="285"/>
    </location>
</feature>
<accession>A0A1I1VUA2</accession>
<feature type="transmembrane region" description="Helical" evidence="8">
    <location>
        <begin position="461"/>
        <end position="485"/>
    </location>
</feature>
<dbReference type="GO" id="GO:0005886">
    <property type="term" value="C:plasma membrane"/>
    <property type="evidence" value="ECO:0007669"/>
    <property type="project" value="UniProtKB-SubCell"/>
</dbReference>
<dbReference type="InterPro" id="IPR051050">
    <property type="entry name" value="Lipid_II_flippase_MurJ/MviN"/>
</dbReference>
<dbReference type="OrthoDB" id="9804143at2"/>
<feature type="transmembrane region" description="Helical" evidence="8">
    <location>
        <begin position="343"/>
        <end position="363"/>
    </location>
</feature>
<name>A0A1I1VUA2_9BACI</name>
<sequence>MFNSRFLKLLGAVTIINIFARLFGFARELTIGYQYGTSYQADGIITAFTIPNFLYVVLGGAITTAFISVYSKLDRTVKHDFVQTLMTFLCLTVGTTTILFMIFPGFWMKLFFSGMSEDALTLTTHLFLVTAPATLFLVVSMVLSGLHNVHENYRYSSFAALIFNGVYLFIGVSLTPILKEYSYALGATLGALFMFLLLIYQIKKQQIVPLRFKIVKHPELKRLVKLAMPLILGGATLQFYLIIQRIFAAGLDDGAIAAINYASKMTQFPQGVLMTSVTTIVYPMLAKSAADGDFQQINQAYKKGFRMLTLLLIPASIFIFFYAEDVITFIFQYGNFSQESTNVTYPLLQVFSLSIFSLALNTYVTRFFYALERTLLPNILSIISVFGINIAVISLFIDQWGAFAIAIGTVVSTIINMLLLILFAKIKLQLIVCSRAYLVRLLSFVSLVLVIFWLVSFIDIAAVWLSLLLGGMITLITIATGLKLVK</sequence>
<keyword evidence="7 8" id="KW-0472">Membrane</keyword>
<feature type="transmembrane region" description="Helical" evidence="8">
    <location>
        <begin position="183"/>
        <end position="202"/>
    </location>
</feature>
<gene>
    <name evidence="9" type="ORF">SAMN05216238_1059</name>
</gene>
<protein>
    <submittedName>
        <fullName evidence="9">Putative peptidoglycan lipid II flippase</fullName>
    </submittedName>
</protein>
<keyword evidence="2" id="KW-1003">Cell membrane</keyword>
<evidence type="ECO:0000256" key="1">
    <source>
        <dbReference type="ARBA" id="ARBA00004651"/>
    </source>
</evidence>
<feature type="transmembrane region" description="Helical" evidence="8">
    <location>
        <begin position="44"/>
        <end position="69"/>
    </location>
</feature>
<dbReference type="GO" id="GO:0034204">
    <property type="term" value="P:lipid translocation"/>
    <property type="evidence" value="ECO:0007669"/>
    <property type="project" value="TreeGrafter"/>
</dbReference>
<dbReference type="GO" id="GO:0015648">
    <property type="term" value="F:lipid-linked peptidoglycan transporter activity"/>
    <property type="evidence" value="ECO:0007669"/>
    <property type="project" value="TreeGrafter"/>
</dbReference>
<comment type="subcellular location">
    <subcellularLocation>
        <location evidence="1">Cell membrane</location>
        <topology evidence="1">Multi-pass membrane protein</topology>
    </subcellularLocation>
</comment>
<proteinExistence type="predicted"/>
<dbReference type="CDD" id="cd13123">
    <property type="entry name" value="MATE_MurJ_like"/>
    <property type="match status" value="1"/>
</dbReference>
<dbReference type="InterPro" id="IPR004268">
    <property type="entry name" value="MurJ"/>
</dbReference>
<dbReference type="Proteomes" id="UP000199474">
    <property type="component" value="Unassembled WGS sequence"/>
</dbReference>
<feature type="transmembrane region" description="Helical" evidence="8">
    <location>
        <begin position="158"/>
        <end position="177"/>
    </location>
</feature>
<evidence type="ECO:0000256" key="6">
    <source>
        <dbReference type="ARBA" id="ARBA00022989"/>
    </source>
</evidence>
<feature type="transmembrane region" description="Helical" evidence="8">
    <location>
        <begin position="436"/>
        <end position="455"/>
    </location>
</feature>
<evidence type="ECO:0000256" key="3">
    <source>
        <dbReference type="ARBA" id="ARBA00022692"/>
    </source>
</evidence>
<evidence type="ECO:0000256" key="8">
    <source>
        <dbReference type="SAM" id="Phobius"/>
    </source>
</evidence>
<dbReference type="RefSeq" id="WP_090084018.1">
    <property type="nucleotide sequence ID" value="NZ_FOMR01000005.1"/>
</dbReference>
<keyword evidence="6 8" id="KW-1133">Transmembrane helix</keyword>
<dbReference type="STRING" id="640948.SAMN05216238_1059"/>